<accession>A0AAW6AP45</accession>
<comment type="caution">
    <text evidence="1">The sequence shown here is derived from an EMBL/GenBank/DDBJ whole genome shotgun (WGS) entry which is preliminary data.</text>
</comment>
<name>A0AAW6AP45_CLOSY</name>
<dbReference type="Proteomes" id="UP001300871">
    <property type="component" value="Unassembled WGS sequence"/>
</dbReference>
<sequence length="55" mass="6365">MQNEKIAAPQMVREYKIGNTTYVVKSHSRPDATEDAVSKVKRLIRNDLRKKPQKP</sequence>
<dbReference type="RefSeq" id="WP_252307440.1">
    <property type="nucleotide sequence ID" value="NZ_CACRUA010000030.1"/>
</dbReference>
<reference evidence="1" key="1">
    <citation type="submission" date="2023-01" db="EMBL/GenBank/DDBJ databases">
        <title>Human gut microbiome strain richness.</title>
        <authorList>
            <person name="Chen-Liaw A."/>
        </authorList>
    </citation>
    <scope>NUCLEOTIDE SEQUENCE</scope>
    <source>
        <strain evidence="1">B1_m1001713B170214d0_201011</strain>
    </source>
</reference>
<dbReference type="AlphaFoldDB" id="A0AAW6AP45"/>
<evidence type="ECO:0000313" key="1">
    <source>
        <dbReference type="EMBL" id="MDB1998985.1"/>
    </source>
</evidence>
<dbReference type="Pfam" id="PF14202">
    <property type="entry name" value="TnpW"/>
    <property type="match status" value="1"/>
</dbReference>
<proteinExistence type="predicted"/>
<organism evidence="1 2">
    <name type="scientific">Clostridium symbiosum</name>
    <name type="common">Bacteroides symbiosus</name>
    <dbReference type="NCBI Taxonomy" id="1512"/>
    <lineage>
        <taxon>Bacteria</taxon>
        <taxon>Bacillati</taxon>
        <taxon>Bacillota</taxon>
        <taxon>Clostridia</taxon>
        <taxon>Lachnospirales</taxon>
        <taxon>Lachnospiraceae</taxon>
        <taxon>Otoolea</taxon>
    </lineage>
</organism>
<protein>
    <submittedName>
        <fullName evidence="1">Transposon-encoded TnpW family protein</fullName>
    </submittedName>
</protein>
<dbReference type="InterPro" id="IPR026990">
    <property type="entry name" value="TnpW"/>
</dbReference>
<dbReference type="EMBL" id="JAQLGM010000003">
    <property type="protein sequence ID" value="MDB1998985.1"/>
    <property type="molecule type" value="Genomic_DNA"/>
</dbReference>
<evidence type="ECO:0000313" key="2">
    <source>
        <dbReference type="Proteomes" id="UP001300871"/>
    </source>
</evidence>
<gene>
    <name evidence="1" type="ORF">PM006_02080</name>
</gene>